<sequence length="306" mass="33598">MEKTGSSVCITGGGGFVGSHLADRLAADEEVLVADHFENGRREWVPDGVAVVDGDLAESAVLDAAITEQTDTVFHFAADKAVDSDDPNAQFRENTSMTASVLERMREVGCDRIVFTSSSTVYGEAPRPTPEDYAPLEPISMYGAAKLAEESLLSVYAHSYGFEVWNFRFANIVGPRLQLGAVIPDFIHKLREDPTELEILGDGRQEKSYMHIEECLDAIEHVVEHADAPMNTYNLGTRTTTSVRRIADIVADEMGVEPTYQFTGGERGWVGDVPRMRLSIEKLAATGWTPDLSSDDAVRRAVRELL</sequence>
<evidence type="ECO:0000256" key="1">
    <source>
        <dbReference type="ARBA" id="ARBA00007637"/>
    </source>
</evidence>
<accession>A0A4U5JFE2</accession>
<dbReference type="AlphaFoldDB" id="A0A4U5JFE2"/>
<dbReference type="RefSeq" id="WP_137275510.1">
    <property type="nucleotide sequence ID" value="NZ_QKNX01000001.1"/>
</dbReference>
<keyword evidence="4" id="KW-1185">Reference proteome</keyword>
<evidence type="ECO:0000259" key="2">
    <source>
        <dbReference type="Pfam" id="PF01370"/>
    </source>
</evidence>
<dbReference type="OrthoDB" id="4907at2157"/>
<protein>
    <submittedName>
        <fullName evidence="3">NAD-dependent epimerase/dehydratase family protein</fullName>
    </submittedName>
</protein>
<name>A0A4U5JFE2_9EURY</name>
<dbReference type="Gene3D" id="3.40.50.720">
    <property type="entry name" value="NAD(P)-binding Rossmann-like Domain"/>
    <property type="match status" value="1"/>
</dbReference>
<reference evidence="3 4" key="1">
    <citation type="submission" date="2019-04" db="EMBL/GenBank/DDBJ databases">
        <title>Natronomonas sp. F20-122 a newhaloarchaeon isolated from a saline saltern of Isla Bacuta, Huelva, Spain.</title>
        <authorList>
            <person name="Duran-Viseras A."/>
            <person name="Sanchez-Porro C."/>
            <person name="Ventosa A."/>
        </authorList>
    </citation>
    <scope>NUCLEOTIDE SEQUENCE [LARGE SCALE GENOMIC DNA]</scope>
    <source>
        <strain evidence="3 4">F20-122</strain>
    </source>
</reference>
<proteinExistence type="inferred from homology"/>
<dbReference type="InterPro" id="IPR036291">
    <property type="entry name" value="NAD(P)-bd_dom_sf"/>
</dbReference>
<dbReference type="PANTHER" id="PTHR43000">
    <property type="entry name" value="DTDP-D-GLUCOSE 4,6-DEHYDRATASE-RELATED"/>
    <property type="match status" value="1"/>
</dbReference>
<dbReference type="InterPro" id="IPR001509">
    <property type="entry name" value="Epimerase_deHydtase"/>
</dbReference>
<gene>
    <name evidence="3" type="ORF">DM868_03795</name>
</gene>
<evidence type="ECO:0000313" key="4">
    <source>
        <dbReference type="Proteomes" id="UP000308037"/>
    </source>
</evidence>
<dbReference type="Proteomes" id="UP000308037">
    <property type="component" value="Unassembled WGS sequence"/>
</dbReference>
<dbReference type="SUPFAM" id="SSF51735">
    <property type="entry name" value="NAD(P)-binding Rossmann-fold domains"/>
    <property type="match status" value="1"/>
</dbReference>
<feature type="domain" description="NAD-dependent epimerase/dehydratase" evidence="2">
    <location>
        <begin position="8"/>
        <end position="236"/>
    </location>
</feature>
<organism evidence="3 4">
    <name type="scientific">Natronomonas salsuginis</name>
    <dbReference type="NCBI Taxonomy" id="2217661"/>
    <lineage>
        <taxon>Archaea</taxon>
        <taxon>Methanobacteriati</taxon>
        <taxon>Methanobacteriota</taxon>
        <taxon>Stenosarchaea group</taxon>
        <taxon>Halobacteria</taxon>
        <taxon>Halobacteriales</taxon>
        <taxon>Natronomonadaceae</taxon>
        <taxon>Natronomonas</taxon>
    </lineage>
</organism>
<dbReference type="Pfam" id="PF01370">
    <property type="entry name" value="Epimerase"/>
    <property type="match status" value="1"/>
</dbReference>
<comment type="similarity">
    <text evidence="1">Belongs to the NAD(P)-dependent epimerase/dehydratase family.</text>
</comment>
<dbReference type="EMBL" id="QKNX01000001">
    <property type="protein sequence ID" value="TKR28210.1"/>
    <property type="molecule type" value="Genomic_DNA"/>
</dbReference>
<evidence type="ECO:0000313" key="3">
    <source>
        <dbReference type="EMBL" id="TKR28210.1"/>
    </source>
</evidence>
<dbReference type="Gene3D" id="3.90.25.10">
    <property type="entry name" value="UDP-galactose 4-epimerase, domain 1"/>
    <property type="match status" value="2"/>
</dbReference>
<comment type="caution">
    <text evidence="3">The sequence shown here is derived from an EMBL/GenBank/DDBJ whole genome shotgun (WGS) entry which is preliminary data.</text>
</comment>